<evidence type="ECO:0000256" key="7">
    <source>
        <dbReference type="ARBA" id="ARBA00023118"/>
    </source>
</evidence>
<comment type="function">
    <text evidence="8">CRISPR (clustered regularly interspaced short palindromic repeat), is an adaptive immune system that provides protection against mobile genetic elements (viruses, transposable elements and conjugative plasmids). CRISPR clusters contain sequences complementary to antecedent mobile elements and target invading nucleic acids. CRISPR clusters are transcribed and processed into CRISPR RNA (crRNA). Functions as a ssRNA-specific endoribonuclease. Involved in the integration of spacer DNA into the CRISPR cassette.</text>
</comment>
<comment type="subunit">
    <text evidence="8">Homodimer, forms a heterotetramer with a Cas1 homodimer.</text>
</comment>
<dbReference type="AlphaFoldDB" id="A0A1F2P3L5"/>
<keyword evidence="3 8" id="KW-0479">Metal-binding</keyword>
<evidence type="ECO:0000256" key="8">
    <source>
        <dbReference type="HAMAP-Rule" id="MF_01471"/>
    </source>
</evidence>
<feature type="binding site" evidence="8">
    <location>
        <position position="12"/>
    </location>
    <ligand>
        <name>Mg(2+)</name>
        <dbReference type="ChEBI" id="CHEBI:18420"/>
        <note>catalytic</note>
    </ligand>
</feature>
<dbReference type="GO" id="GO:0016787">
    <property type="term" value="F:hydrolase activity"/>
    <property type="evidence" value="ECO:0007669"/>
    <property type="project" value="UniProtKB-KW"/>
</dbReference>
<dbReference type="HAMAP" id="MF_01471">
    <property type="entry name" value="Cas2"/>
    <property type="match status" value="1"/>
</dbReference>
<name>A0A1F2P3L5_9EURY</name>
<dbReference type="CDD" id="cd09725">
    <property type="entry name" value="Cas2_I_II_III"/>
    <property type="match status" value="1"/>
</dbReference>
<dbReference type="InterPro" id="IPR021127">
    <property type="entry name" value="CRISPR_associated_Cas2"/>
</dbReference>
<evidence type="ECO:0000313" key="10">
    <source>
        <dbReference type="Proteomes" id="UP000185779"/>
    </source>
</evidence>
<evidence type="ECO:0000256" key="1">
    <source>
        <dbReference type="ARBA" id="ARBA00001946"/>
    </source>
</evidence>
<keyword evidence="2 8" id="KW-0540">Nuclease</keyword>
<dbReference type="EMBL" id="LYOR01000006">
    <property type="protein sequence ID" value="OFV65859.1"/>
    <property type="molecule type" value="Genomic_DNA"/>
</dbReference>
<keyword evidence="7 8" id="KW-0051">Antiviral defense</keyword>
<keyword evidence="5 8" id="KW-0378">Hydrolase</keyword>
<protein>
    <recommendedName>
        <fullName evidence="8">CRISPR-associated endoribonuclease Cas2</fullName>
        <ecNumber evidence="8">3.1.-.-</ecNumber>
    </recommendedName>
</protein>
<evidence type="ECO:0000256" key="3">
    <source>
        <dbReference type="ARBA" id="ARBA00022723"/>
    </source>
</evidence>
<organism evidence="9 10">
    <name type="scientific">Candidatus Syntropharchaeum butanivorans</name>
    <dbReference type="NCBI Taxonomy" id="1839936"/>
    <lineage>
        <taxon>Archaea</taxon>
        <taxon>Methanobacteriati</taxon>
        <taxon>Methanobacteriota</taxon>
        <taxon>Stenosarchaea group</taxon>
        <taxon>Methanomicrobia</taxon>
        <taxon>Methanosarcinales</taxon>
        <taxon>ANME-2 cluster</taxon>
        <taxon>Candidatus Syntropharchaeum</taxon>
    </lineage>
</organism>
<dbReference type="Proteomes" id="UP000185779">
    <property type="component" value="Unassembled WGS sequence"/>
</dbReference>
<comment type="cofactor">
    <cofactor evidence="1 8">
        <name>Mg(2+)</name>
        <dbReference type="ChEBI" id="CHEBI:18420"/>
    </cofactor>
</comment>
<dbReference type="InterPro" id="IPR019199">
    <property type="entry name" value="Virulence_VapD/CRISPR_Cas2"/>
</dbReference>
<dbReference type="GO" id="GO:0046872">
    <property type="term" value="F:metal ion binding"/>
    <property type="evidence" value="ECO:0007669"/>
    <property type="project" value="UniProtKB-UniRule"/>
</dbReference>
<proteinExistence type="inferred from homology"/>
<evidence type="ECO:0000256" key="6">
    <source>
        <dbReference type="ARBA" id="ARBA00022842"/>
    </source>
</evidence>
<dbReference type="PANTHER" id="PTHR34405:SF3">
    <property type="entry name" value="CRISPR-ASSOCIATED ENDORIBONUCLEASE CAS2 3"/>
    <property type="match status" value="1"/>
</dbReference>
<comment type="similarity">
    <text evidence="8">Belongs to the CRISPR-associated endoribonuclease Cas2 protein family.</text>
</comment>
<dbReference type="GO" id="GO:0051607">
    <property type="term" value="P:defense response to virus"/>
    <property type="evidence" value="ECO:0007669"/>
    <property type="project" value="UniProtKB-UniRule"/>
</dbReference>
<dbReference type="SUPFAM" id="SSF143430">
    <property type="entry name" value="TTP0101/SSO1404-like"/>
    <property type="match status" value="1"/>
</dbReference>
<dbReference type="EC" id="3.1.-.-" evidence="8"/>
<keyword evidence="4 8" id="KW-0255">Endonuclease</keyword>
<accession>A0A1F2P3L5</accession>
<evidence type="ECO:0000256" key="2">
    <source>
        <dbReference type="ARBA" id="ARBA00022722"/>
    </source>
</evidence>
<keyword evidence="10" id="KW-1185">Reference proteome</keyword>
<dbReference type="STRING" id="1839936.SBU_001268"/>
<reference evidence="9" key="1">
    <citation type="submission" date="2016-05" db="EMBL/GenBank/DDBJ databases">
        <title>Microbial consortia oxidize butane by reversing methanogenesis.</title>
        <authorList>
            <person name="Laso-Perez R."/>
            <person name="Richter M."/>
            <person name="Wegener G."/>
            <person name="Musat F."/>
        </authorList>
    </citation>
    <scope>NUCLEOTIDE SEQUENCE [LARGE SCALE GENOMIC DNA]</scope>
    <source>
        <strain evidence="9">BOX1</strain>
    </source>
</reference>
<dbReference type="GO" id="GO:0004521">
    <property type="term" value="F:RNA endonuclease activity"/>
    <property type="evidence" value="ECO:0007669"/>
    <property type="project" value="InterPro"/>
</dbReference>
<evidence type="ECO:0000256" key="4">
    <source>
        <dbReference type="ARBA" id="ARBA00022759"/>
    </source>
</evidence>
<dbReference type="GO" id="GO:0043571">
    <property type="term" value="P:maintenance of CRISPR repeat elements"/>
    <property type="evidence" value="ECO:0007669"/>
    <property type="project" value="UniProtKB-UniRule"/>
</dbReference>
<dbReference type="NCBIfam" id="TIGR01573">
    <property type="entry name" value="cas2"/>
    <property type="match status" value="1"/>
</dbReference>
<evidence type="ECO:0000313" key="9">
    <source>
        <dbReference type="EMBL" id="OFV65859.1"/>
    </source>
</evidence>
<dbReference type="Pfam" id="PF09827">
    <property type="entry name" value="CRISPR_Cas2"/>
    <property type="match status" value="1"/>
</dbReference>
<evidence type="ECO:0000256" key="5">
    <source>
        <dbReference type="ARBA" id="ARBA00022801"/>
    </source>
</evidence>
<gene>
    <name evidence="8" type="primary">cas2</name>
    <name evidence="9" type="ORF">SBU_001268</name>
</gene>
<sequence length="95" mass="11214">MKNDRLIFVAYDIKDDKIRTKVSRRLVYYGLVRVQFSLFRGYIPTKDKTILEEELRELVDESKDKIHIIELCKVCKDKIRTIGDVPPPTPQHLIV</sequence>
<dbReference type="Gene3D" id="3.30.70.240">
    <property type="match status" value="1"/>
</dbReference>
<dbReference type="PANTHER" id="PTHR34405">
    <property type="entry name" value="CRISPR-ASSOCIATED ENDORIBONUCLEASE CAS2"/>
    <property type="match status" value="1"/>
</dbReference>
<keyword evidence="6 8" id="KW-0460">Magnesium</keyword>
<comment type="caution">
    <text evidence="9">The sequence shown here is derived from an EMBL/GenBank/DDBJ whole genome shotgun (WGS) entry which is preliminary data.</text>
</comment>